<dbReference type="InterPro" id="IPR050898">
    <property type="entry name" value="Plant_acyltransferase"/>
</dbReference>
<protein>
    <submittedName>
        <fullName evidence="3">Benzyl alcohol O-benzoyltransferase</fullName>
    </submittedName>
</protein>
<reference evidence="3 4" key="1">
    <citation type="submission" date="2018-09" db="EMBL/GenBank/DDBJ databases">
        <title>A high-quality reference genome of wild soybean provides a powerful tool to mine soybean genomes.</title>
        <authorList>
            <person name="Xie M."/>
            <person name="Chung C.Y.L."/>
            <person name="Li M.-W."/>
            <person name="Wong F.-L."/>
            <person name="Chan T.-F."/>
            <person name="Lam H.-M."/>
        </authorList>
    </citation>
    <scope>NUCLEOTIDE SEQUENCE [LARGE SCALE GENOMIC DNA]</scope>
    <source>
        <strain evidence="4">cv. W05</strain>
        <tissue evidence="3">Hypocotyl of etiolated seedlings</tissue>
    </source>
</reference>
<dbReference type="Gramene" id="XM_028370853.1">
    <property type="protein sequence ID" value="XP_028226654.1"/>
    <property type="gene ID" value="LOC114407670"/>
</dbReference>
<evidence type="ECO:0000313" key="3">
    <source>
        <dbReference type="EMBL" id="RZC22308.1"/>
    </source>
</evidence>
<organism evidence="3 4">
    <name type="scientific">Glycine soja</name>
    <name type="common">Wild soybean</name>
    <dbReference type="NCBI Taxonomy" id="3848"/>
    <lineage>
        <taxon>Eukaryota</taxon>
        <taxon>Viridiplantae</taxon>
        <taxon>Streptophyta</taxon>
        <taxon>Embryophyta</taxon>
        <taxon>Tracheophyta</taxon>
        <taxon>Spermatophyta</taxon>
        <taxon>Magnoliopsida</taxon>
        <taxon>eudicotyledons</taxon>
        <taxon>Gunneridae</taxon>
        <taxon>Pentapetalae</taxon>
        <taxon>rosids</taxon>
        <taxon>fabids</taxon>
        <taxon>Fabales</taxon>
        <taxon>Fabaceae</taxon>
        <taxon>Papilionoideae</taxon>
        <taxon>50 kb inversion clade</taxon>
        <taxon>NPAAA clade</taxon>
        <taxon>indigoferoid/millettioid clade</taxon>
        <taxon>Phaseoleae</taxon>
        <taxon>Glycine</taxon>
        <taxon>Glycine subgen. Soja</taxon>
    </lineage>
</organism>
<dbReference type="AlphaFoldDB" id="A0A445LGJ5"/>
<sequence>MASCHSSPTLVFTVRRRQAELIAPAKPTPREVKKLSDIDDQEGLRFQIPFIQFYGNNKESSMKDPVEVIRKALTKTLVFYYPFAGRLREGPGRKLMVDCNGEGVLFIEADADVTLHQFGPSYLLHPPFPCLEELLHDVPGSRGVTNCPLLLIQVTRLKCGGFIFALRLNHSMSDGFGIAKFMKALAEIACGATEPSLTPVWCRELLNARNPPRISRTHHEYEVENKAKGTMMIPLNDVVQRCFFFGPREVASLRSLVPKHLGRCTTFEVITACMWRCRIRALQLDPEDDVRFIYTININAKVNPPLPKGYYGNGFVLSAAVTTSRRLCENPFGYALELVKNAKSNVDEEYVRSTSDLIVVKGRPHQATTRSYLVSNTTRIGLDEVDFGWGKPIYGGPATGGMTSFPQMTSVYVSCKNHKGEHVIVVPISLPAKAMERFATELEGMLRHASQPIMGAHQGLMSFL</sequence>
<dbReference type="Gene3D" id="3.30.559.10">
    <property type="entry name" value="Chloramphenicol acetyltransferase-like domain"/>
    <property type="match status" value="2"/>
</dbReference>
<evidence type="ECO:0000256" key="1">
    <source>
        <dbReference type="ARBA" id="ARBA00009861"/>
    </source>
</evidence>
<dbReference type="EMBL" id="QZWG01000003">
    <property type="protein sequence ID" value="RZC22308.1"/>
    <property type="molecule type" value="Genomic_DNA"/>
</dbReference>
<dbReference type="GO" id="GO:0016740">
    <property type="term" value="F:transferase activity"/>
    <property type="evidence" value="ECO:0007669"/>
    <property type="project" value="UniProtKB-KW"/>
</dbReference>
<dbReference type="PANTHER" id="PTHR31147:SF66">
    <property type="entry name" value="OS05G0315700 PROTEIN"/>
    <property type="match status" value="1"/>
</dbReference>
<dbReference type="PANTHER" id="PTHR31147">
    <property type="entry name" value="ACYL TRANSFERASE 4"/>
    <property type="match status" value="1"/>
</dbReference>
<evidence type="ECO:0000256" key="2">
    <source>
        <dbReference type="ARBA" id="ARBA00022679"/>
    </source>
</evidence>
<dbReference type="InterPro" id="IPR023213">
    <property type="entry name" value="CAT-like_dom_sf"/>
</dbReference>
<accession>A0A445LGJ5</accession>
<proteinExistence type="inferred from homology"/>
<keyword evidence="4" id="KW-1185">Reference proteome</keyword>
<keyword evidence="2 3" id="KW-0808">Transferase</keyword>
<dbReference type="Proteomes" id="UP000289340">
    <property type="component" value="Chromosome 3"/>
</dbReference>
<comment type="caution">
    <text evidence="3">The sequence shown here is derived from an EMBL/GenBank/DDBJ whole genome shotgun (WGS) entry which is preliminary data.</text>
</comment>
<evidence type="ECO:0000313" key="4">
    <source>
        <dbReference type="Proteomes" id="UP000289340"/>
    </source>
</evidence>
<name>A0A445LGJ5_GLYSO</name>
<dbReference type="Pfam" id="PF02458">
    <property type="entry name" value="Transferase"/>
    <property type="match status" value="1"/>
</dbReference>
<comment type="similarity">
    <text evidence="1">Belongs to the plant acyltransferase family.</text>
</comment>
<gene>
    <name evidence="3" type="ORF">D0Y65_008123</name>
</gene>